<dbReference type="AlphaFoldDB" id="A0A5R9IJS7"/>
<dbReference type="EMBL" id="VCBC01000009">
    <property type="protein sequence ID" value="TLU64859.1"/>
    <property type="molecule type" value="Genomic_DNA"/>
</dbReference>
<dbReference type="Pfam" id="PF00515">
    <property type="entry name" value="TPR_1"/>
    <property type="match status" value="1"/>
</dbReference>
<evidence type="ECO:0000313" key="4">
    <source>
        <dbReference type="EMBL" id="TLU64859.1"/>
    </source>
</evidence>
<dbReference type="Pfam" id="PF13414">
    <property type="entry name" value="TPR_11"/>
    <property type="match status" value="1"/>
</dbReference>
<dbReference type="Pfam" id="PF13759">
    <property type="entry name" value="2OG-FeII_Oxy_5"/>
    <property type="match status" value="1"/>
</dbReference>
<dbReference type="Pfam" id="PF13432">
    <property type="entry name" value="TPR_16"/>
    <property type="match status" value="1"/>
</dbReference>
<dbReference type="OrthoDB" id="549777at2"/>
<feature type="repeat" description="TPR" evidence="3">
    <location>
        <begin position="120"/>
        <end position="153"/>
    </location>
</feature>
<feature type="repeat" description="TPR" evidence="3">
    <location>
        <begin position="397"/>
        <end position="430"/>
    </location>
</feature>
<dbReference type="InterPro" id="IPR019734">
    <property type="entry name" value="TPR_rpt"/>
</dbReference>
<dbReference type="PANTHER" id="PTHR44858">
    <property type="entry name" value="TETRATRICOPEPTIDE REPEAT PROTEIN 6"/>
    <property type="match status" value="1"/>
</dbReference>
<reference evidence="4 5" key="1">
    <citation type="submission" date="2019-05" db="EMBL/GenBank/DDBJ databases">
        <title>Genome sequences of Thalassotalea litorea 1K03283.</title>
        <authorList>
            <person name="Zhang D."/>
        </authorList>
    </citation>
    <scope>NUCLEOTIDE SEQUENCE [LARGE SCALE GENOMIC DNA]</scope>
    <source>
        <strain evidence="4 5">MCCC 1K03283</strain>
    </source>
</reference>
<dbReference type="PANTHER" id="PTHR44858:SF1">
    <property type="entry name" value="UDP-N-ACETYLGLUCOSAMINE--PEPTIDE N-ACETYLGLUCOSAMINYLTRANSFERASE SPINDLY-RELATED"/>
    <property type="match status" value="1"/>
</dbReference>
<dbReference type="SMART" id="SM00028">
    <property type="entry name" value="TPR"/>
    <property type="match status" value="8"/>
</dbReference>
<feature type="repeat" description="TPR" evidence="3">
    <location>
        <begin position="154"/>
        <end position="187"/>
    </location>
</feature>
<dbReference type="InterPro" id="IPR050498">
    <property type="entry name" value="Ycf3"/>
</dbReference>
<keyword evidence="2 3" id="KW-0802">TPR repeat</keyword>
<dbReference type="Gene3D" id="1.25.40.10">
    <property type="entry name" value="Tetratricopeptide repeat domain"/>
    <property type="match status" value="4"/>
</dbReference>
<gene>
    <name evidence="4" type="ORF">FE810_10410</name>
</gene>
<dbReference type="PROSITE" id="PS50293">
    <property type="entry name" value="TPR_REGION"/>
    <property type="match status" value="2"/>
</dbReference>
<keyword evidence="5" id="KW-1185">Reference proteome</keyword>
<evidence type="ECO:0000256" key="1">
    <source>
        <dbReference type="ARBA" id="ARBA00022737"/>
    </source>
</evidence>
<dbReference type="SUPFAM" id="SSF48452">
    <property type="entry name" value="TPR-like"/>
    <property type="match status" value="2"/>
</dbReference>
<protein>
    <submittedName>
        <fullName evidence="4">Tetratricopeptide repeat protein</fullName>
    </submittedName>
</protein>
<keyword evidence="1" id="KW-0677">Repeat</keyword>
<comment type="caution">
    <text evidence="4">The sequence shown here is derived from an EMBL/GenBank/DDBJ whole genome shotgun (WGS) entry which is preliminary data.</text>
</comment>
<feature type="repeat" description="TPR" evidence="3">
    <location>
        <begin position="256"/>
        <end position="289"/>
    </location>
</feature>
<sequence length="656" mass="74610">MHRYDHDVYVKLKEHVKTVRYFASSQAFIELCSIFINNALSVIIVVNHMAQLATLLQQASQNFQQNNFSGVETICQKILATIPNQPDALHILAMAKLRLGSVKSGEQLFEQAIKVQSNNPSLYFNYANHLLSKGQFNKAVELYRKCLQLQPQNANAHYNLGLAATNAEDYNLALQHLQQAKKLQPKNLNIAIALGNAYKRNSDFDNAIDQFDQVINEQADNFQAWFNKGSTLRTKGEPDAALACYQKIKKQGAQSAEFHFNLGCAYYDLNQIDQASQSLQKAIEIHPEYVLAHETLNKLKWETAETESFNESYLKVTPTLSAPSLPLTYSFISQLLFTKQYEQAIAETNRALKTFGNVPSLTHVLATLHTYTKTPENWREKCLFWFQSCVNSEPDNTRFRIDLANQYIAVHEYKKALAHLDIAAKLEPNNQEVWAYLGICWRLTGDERGAWLNNYQTLVKKHRIVAPAHYDNLEHFLNEVKTCLNQLHLAEKSPLDQSVRMGSQTTGHLLLKPIKVIQELNLAIREQTQAYLQALPVDTTHPFLSRNHRTFKIEGSWSVNLRDQGFHTNHIHPHGWLSAPVYISIPQIMSAQDPEQQGWIKFGETSLDMGENEEVAMSLCPTAGDIVFFPSYMWHGTFPFAASQSRMTTALDIQPV</sequence>
<evidence type="ECO:0000313" key="5">
    <source>
        <dbReference type="Proteomes" id="UP000307790"/>
    </source>
</evidence>
<dbReference type="PROSITE" id="PS50005">
    <property type="entry name" value="TPR"/>
    <property type="match status" value="5"/>
</dbReference>
<organism evidence="4 5">
    <name type="scientific">Thalassotalea litorea</name>
    <dbReference type="NCBI Taxonomy" id="2020715"/>
    <lineage>
        <taxon>Bacteria</taxon>
        <taxon>Pseudomonadati</taxon>
        <taxon>Pseudomonadota</taxon>
        <taxon>Gammaproteobacteria</taxon>
        <taxon>Alteromonadales</taxon>
        <taxon>Colwelliaceae</taxon>
        <taxon>Thalassotalea</taxon>
    </lineage>
</organism>
<feature type="repeat" description="TPR" evidence="3">
    <location>
        <begin position="188"/>
        <end position="221"/>
    </location>
</feature>
<dbReference type="Proteomes" id="UP000307790">
    <property type="component" value="Unassembled WGS sequence"/>
</dbReference>
<proteinExistence type="predicted"/>
<evidence type="ECO:0000256" key="2">
    <source>
        <dbReference type="ARBA" id="ARBA00022803"/>
    </source>
</evidence>
<evidence type="ECO:0000256" key="3">
    <source>
        <dbReference type="PROSITE-ProRule" id="PRU00339"/>
    </source>
</evidence>
<dbReference type="InterPro" id="IPR012668">
    <property type="entry name" value="CHP02466"/>
</dbReference>
<name>A0A5R9IJS7_9GAMM</name>
<accession>A0A5R9IJS7</accession>
<dbReference type="Gene3D" id="2.60.120.620">
    <property type="entry name" value="q2cbj1_9rhob like domain"/>
    <property type="match status" value="1"/>
</dbReference>
<dbReference type="InterPro" id="IPR011990">
    <property type="entry name" value="TPR-like_helical_dom_sf"/>
</dbReference>